<protein>
    <submittedName>
        <fullName evidence="2">Uncharacterized protein</fullName>
    </submittedName>
</protein>
<feature type="transmembrane region" description="Helical" evidence="1">
    <location>
        <begin position="73"/>
        <end position="94"/>
    </location>
</feature>
<gene>
    <name evidence="2" type="ORF">SASPL_127178</name>
</gene>
<keyword evidence="3" id="KW-1185">Reference proteome</keyword>
<proteinExistence type="predicted"/>
<dbReference type="Proteomes" id="UP000298416">
    <property type="component" value="Unassembled WGS sequence"/>
</dbReference>
<evidence type="ECO:0000256" key="1">
    <source>
        <dbReference type="SAM" id="Phobius"/>
    </source>
</evidence>
<dbReference type="EMBL" id="PNBA02000009">
    <property type="protein sequence ID" value="KAG6414456.1"/>
    <property type="molecule type" value="Genomic_DNA"/>
</dbReference>
<keyword evidence="1" id="KW-0812">Transmembrane</keyword>
<organism evidence="2">
    <name type="scientific">Salvia splendens</name>
    <name type="common">Scarlet sage</name>
    <dbReference type="NCBI Taxonomy" id="180675"/>
    <lineage>
        <taxon>Eukaryota</taxon>
        <taxon>Viridiplantae</taxon>
        <taxon>Streptophyta</taxon>
        <taxon>Embryophyta</taxon>
        <taxon>Tracheophyta</taxon>
        <taxon>Spermatophyta</taxon>
        <taxon>Magnoliopsida</taxon>
        <taxon>eudicotyledons</taxon>
        <taxon>Gunneridae</taxon>
        <taxon>Pentapetalae</taxon>
        <taxon>asterids</taxon>
        <taxon>lamiids</taxon>
        <taxon>Lamiales</taxon>
        <taxon>Lamiaceae</taxon>
        <taxon>Nepetoideae</taxon>
        <taxon>Mentheae</taxon>
        <taxon>Salviinae</taxon>
        <taxon>Salvia</taxon>
        <taxon>Salvia subgen. Calosphace</taxon>
        <taxon>core Calosphace</taxon>
    </lineage>
</organism>
<evidence type="ECO:0000313" key="3">
    <source>
        <dbReference type="Proteomes" id="UP000298416"/>
    </source>
</evidence>
<reference evidence="2" key="2">
    <citation type="submission" date="2020-08" db="EMBL/GenBank/DDBJ databases">
        <title>Plant Genome Project.</title>
        <authorList>
            <person name="Zhang R.-G."/>
        </authorList>
    </citation>
    <scope>NUCLEOTIDE SEQUENCE</scope>
    <source>
        <strain evidence="2">Huo1</strain>
        <tissue evidence="2">Leaf</tissue>
    </source>
</reference>
<feature type="transmembrane region" description="Helical" evidence="1">
    <location>
        <begin position="100"/>
        <end position="121"/>
    </location>
</feature>
<keyword evidence="1" id="KW-1133">Transmembrane helix</keyword>
<dbReference type="AlphaFoldDB" id="A0A8X8XI97"/>
<evidence type="ECO:0000313" key="2">
    <source>
        <dbReference type="EMBL" id="KAG6414456.1"/>
    </source>
</evidence>
<sequence>MNQEFPRVLLGGRDVGFARASIATSFSRPFTRTSANSDQNQVLIDVEPEIYSNGEDAGGDCGYSRPFLFLDMIWNLAFVVVSVLVLLVTLFHAFEVVGFWLRSAVPSACGFSLTIATVAYAMTIGDGASENDIRSLPKYIYRPQDIEGEFQNEKKQEVDLTALEGDSFSMAELVLHPEDSVRMLHMPFEVCRRSRAMHPSLQPPFPPQVHHEVAPYQCNVPSLQVQYSQRRHIGLTNPDLILTLSSNFTGSPKKDQQNKFLLICQLLYIGKKVNPVKM</sequence>
<keyword evidence="1" id="KW-0472">Membrane</keyword>
<reference evidence="2" key="1">
    <citation type="submission" date="2018-01" db="EMBL/GenBank/DDBJ databases">
        <authorList>
            <person name="Mao J.F."/>
        </authorList>
    </citation>
    <scope>NUCLEOTIDE SEQUENCE</scope>
    <source>
        <strain evidence="2">Huo1</strain>
        <tissue evidence="2">Leaf</tissue>
    </source>
</reference>
<comment type="caution">
    <text evidence="2">The sequence shown here is derived from an EMBL/GenBank/DDBJ whole genome shotgun (WGS) entry which is preliminary data.</text>
</comment>
<accession>A0A8X8XI97</accession>
<name>A0A8X8XI97_SALSN</name>